<accession>A0A1J4MF09</accession>
<evidence type="ECO:0000313" key="2">
    <source>
        <dbReference type="EMBL" id="OII72816.1"/>
    </source>
</evidence>
<proteinExistence type="predicted"/>
<dbReference type="GeneID" id="39980479"/>
<evidence type="ECO:0000256" key="1">
    <source>
        <dbReference type="SAM" id="MobiDB-lite"/>
    </source>
</evidence>
<organism evidence="2 3">
    <name type="scientific">Cryptosporidium ubiquitum</name>
    <dbReference type="NCBI Taxonomy" id="857276"/>
    <lineage>
        <taxon>Eukaryota</taxon>
        <taxon>Sar</taxon>
        <taxon>Alveolata</taxon>
        <taxon>Apicomplexa</taxon>
        <taxon>Conoidasida</taxon>
        <taxon>Coccidia</taxon>
        <taxon>Eucoccidiorida</taxon>
        <taxon>Eimeriorina</taxon>
        <taxon>Cryptosporidiidae</taxon>
        <taxon>Cryptosporidium</taxon>
    </lineage>
</organism>
<protein>
    <submittedName>
        <fullName evidence="2">Uncharacterized protein</fullName>
    </submittedName>
</protein>
<dbReference type="EMBL" id="LRBP01000019">
    <property type="protein sequence ID" value="OII72816.1"/>
    <property type="molecule type" value="Genomic_DNA"/>
</dbReference>
<keyword evidence="3" id="KW-1185">Reference proteome</keyword>
<dbReference type="OrthoDB" id="342441at2759"/>
<comment type="caution">
    <text evidence="2">The sequence shown here is derived from an EMBL/GenBank/DDBJ whole genome shotgun (WGS) entry which is preliminary data.</text>
</comment>
<dbReference type="RefSeq" id="XP_028874197.1">
    <property type="nucleotide sequence ID" value="XM_029020700.1"/>
</dbReference>
<feature type="region of interest" description="Disordered" evidence="1">
    <location>
        <begin position="361"/>
        <end position="384"/>
    </location>
</feature>
<sequence length="531" mass="62197">MKGKCIKKIFRIISQNEIEFKLAISAILLNFENKDESLNSVLKYKENKDHNESNYILKIIMTSFNPIELTTKLGGPWEGYFVWDVIKGNILNSYDKGDQKNSLLNFLEMMDDESPSENLLSMNLMKYFEYMDKIPNPRPIDNTFEEPTKEKDYILIIKFEGTDSEIILHLRSTFHNNIKDSSTMENINIITCLKEMVELIKLENFNLHENLRNLTELSNNKQVTNNTENDESQYNGNNSEDIKMIDNYNNVINQLSSPNTRGTLELSELRIPSYLNNSQGNNNSKMQDINNSYLIDKQSNKDTNNYVTNNSCNNNNINSKVLNSDLLHNQIKTYRFIKDSFKNGNDQYNGSYSTSSLPAYYSSSFSPSSSSRTNRKNSALRSAIDSVRRTQNDLISRQTSALSNRFNFNNDYDDFYNIQDYAPKYNHTTISSELESDNYSYYKYFQKLNKSRQRQHNYEQPNINNYLINDRNKNNYELKTPNNTRKIIPLYTREQLMKKLSNTKDISERINILKNMIKSTKKESYYIDEFD</sequence>
<gene>
    <name evidence="2" type="ORF">cubi_03686</name>
</gene>
<feature type="compositionally biased region" description="Low complexity" evidence="1">
    <location>
        <begin position="361"/>
        <end position="371"/>
    </location>
</feature>
<evidence type="ECO:0000313" key="3">
    <source>
        <dbReference type="Proteomes" id="UP000186176"/>
    </source>
</evidence>
<dbReference type="Proteomes" id="UP000186176">
    <property type="component" value="Unassembled WGS sequence"/>
</dbReference>
<reference evidence="2 3" key="1">
    <citation type="submission" date="2016-10" db="EMBL/GenBank/DDBJ databases">
        <title>Reductive evolution of mitochondrial metabolism and differential evolution of invasion-related proteins in Cryptosporidium.</title>
        <authorList>
            <person name="Liu S."/>
            <person name="Roellig D.M."/>
            <person name="Guo Y."/>
            <person name="Li N."/>
            <person name="Frace M.A."/>
            <person name="Tang K."/>
            <person name="Zhang L."/>
            <person name="Feng Y."/>
            <person name="Xiao L."/>
        </authorList>
    </citation>
    <scope>NUCLEOTIDE SEQUENCE [LARGE SCALE GENOMIC DNA]</scope>
    <source>
        <strain evidence="2">39726</strain>
    </source>
</reference>
<name>A0A1J4MF09_9CRYT</name>
<dbReference type="AlphaFoldDB" id="A0A1J4MF09"/>
<dbReference type="VEuPathDB" id="CryptoDB:cubi_03686"/>